<evidence type="ECO:0000313" key="2">
    <source>
        <dbReference type="Proteomes" id="UP001081283"/>
    </source>
</evidence>
<organism evidence="1 2">
    <name type="scientific">Hoeflea ulvae</name>
    <dbReference type="NCBI Taxonomy" id="2983764"/>
    <lineage>
        <taxon>Bacteria</taxon>
        <taxon>Pseudomonadati</taxon>
        <taxon>Pseudomonadota</taxon>
        <taxon>Alphaproteobacteria</taxon>
        <taxon>Hyphomicrobiales</taxon>
        <taxon>Rhizobiaceae</taxon>
        <taxon>Hoeflea</taxon>
    </lineage>
</organism>
<evidence type="ECO:0000313" key="1">
    <source>
        <dbReference type="EMBL" id="MCY0095729.1"/>
    </source>
</evidence>
<comment type="caution">
    <text evidence="1">The sequence shown here is derived from an EMBL/GenBank/DDBJ whole genome shotgun (WGS) entry which is preliminary data.</text>
</comment>
<protein>
    <recommendedName>
        <fullName evidence="3">Transposase</fullName>
    </recommendedName>
</protein>
<dbReference type="Proteomes" id="UP001081283">
    <property type="component" value="Unassembled WGS sequence"/>
</dbReference>
<name>A0ABT3YIX2_9HYPH</name>
<dbReference type="RefSeq" id="WP_267613603.1">
    <property type="nucleotide sequence ID" value="NZ_JAOVZQ010000001.1"/>
</dbReference>
<sequence>MAAFAAGACRIRPDELPRQRRFAMMLRHLRIRLNVALAADKG</sequence>
<reference evidence="1" key="1">
    <citation type="submission" date="2022-10" db="EMBL/GenBank/DDBJ databases">
        <title>Hoeflea sp. J2-29, isolated from marine algae.</title>
        <authorList>
            <person name="Kristyanto S."/>
            <person name="Kim J.M."/>
            <person name="Jeon C.O."/>
        </authorList>
    </citation>
    <scope>NUCLEOTIDE SEQUENCE</scope>
    <source>
        <strain evidence="1">J2-29</strain>
    </source>
</reference>
<evidence type="ECO:0008006" key="3">
    <source>
        <dbReference type="Google" id="ProtNLM"/>
    </source>
</evidence>
<keyword evidence="2" id="KW-1185">Reference proteome</keyword>
<dbReference type="EMBL" id="JAOVZQ010000001">
    <property type="protein sequence ID" value="MCY0095729.1"/>
    <property type="molecule type" value="Genomic_DNA"/>
</dbReference>
<accession>A0ABT3YIX2</accession>
<proteinExistence type="predicted"/>
<gene>
    <name evidence="1" type="ORF">OEG82_17130</name>
</gene>